<keyword evidence="1" id="KW-0812">Transmembrane</keyword>
<dbReference type="AlphaFoldDB" id="A0AAV5WMH3"/>
<evidence type="ECO:0008006" key="4">
    <source>
        <dbReference type="Google" id="ProtNLM"/>
    </source>
</evidence>
<feature type="transmembrane region" description="Helical" evidence="1">
    <location>
        <begin position="78"/>
        <end position="99"/>
    </location>
</feature>
<name>A0AAV5WMH3_9BILA</name>
<gene>
    <name evidence="2" type="ORF">PFISCL1PPCAC_22765</name>
</gene>
<evidence type="ECO:0000313" key="2">
    <source>
        <dbReference type="EMBL" id="GMT31468.1"/>
    </source>
</evidence>
<feature type="transmembrane region" description="Helical" evidence="1">
    <location>
        <begin position="119"/>
        <end position="139"/>
    </location>
</feature>
<evidence type="ECO:0000313" key="3">
    <source>
        <dbReference type="Proteomes" id="UP001432322"/>
    </source>
</evidence>
<dbReference type="EMBL" id="BTSY01000006">
    <property type="protein sequence ID" value="GMT31468.1"/>
    <property type="molecule type" value="Genomic_DNA"/>
</dbReference>
<sequence>MQHEIIQRLLSCISIQRRRPGIGVVGIYGIGGKGYYSILGRGRGRVRESINNRDHSSSLLLLLDDLVSSGCRAVHGRALVLLGLSISGLSVPLCGRFSIIVVSSSPSSSSSSHSSLPSSLTRASIVGAVVALLAVLRTLRALLGSLRLLESLLPRQTVHVLVVCISSRSSSSIPSPLSSSLHRSN</sequence>
<comment type="caution">
    <text evidence="2">The sequence shown here is derived from an EMBL/GenBank/DDBJ whole genome shotgun (WGS) entry which is preliminary data.</text>
</comment>
<reference evidence="2" key="1">
    <citation type="submission" date="2023-10" db="EMBL/GenBank/DDBJ databases">
        <title>Genome assembly of Pristionchus species.</title>
        <authorList>
            <person name="Yoshida K."/>
            <person name="Sommer R.J."/>
        </authorList>
    </citation>
    <scope>NUCLEOTIDE SEQUENCE</scope>
    <source>
        <strain evidence="2">RS5133</strain>
    </source>
</reference>
<feature type="non-terminal residue" evidence="2">
    <location>
        <position position="185"/>
    </location>
</feature>
<dbReference type="Proteomes" id="UP001432322">
    <property type="component" value="Unassembled WGS sequence"/>
</dbReference>
<accession>A0AAV5WMH3</accession>
<protein>
    <recommendedName>
        <fullName evidence="4">G protein-coupled receptor</fullName>
    </recommendedName>
</protein>
<proteinExistence type="predicted"/>
<keyword evidence="1" id="KW-1133">Transmembrane helix</keyword>
<keyword evidence="1" id="KW-0472">Membrane</keyword>
<evidence type="ECO:0000256" key="1">
    <source>
        <dbReference type="SAM" id="Phobius"/>
    </source>
</evidence>
<keyword evidence="3" id="KW-1185">Reference proteome</keyword>
<organism evidence="2 3">
    <name type="scientific">Pristionchus fissidentatus</name>
    <dbReference type="NCBI Taxonomy" id="1538716"/>
    <lineage>
        <taxon>Eukaryota</taxon>
        <taxon>Metazoa</taxon>
        <taxon>Ecdysozoa</taxon>
        <taxon>Nematoda</taxon>
        <taxon>Chromadorea</taxon>
        <taxon>Rhabditida</taxon>
        <taxon>Rhabditina</taxon>
        <taxon>Diplogasteromorpha</taxon>
        <taxon>Diplogasteroidea</taxon>
        <taxon>Neodiplogasteridae</taxon>
        <taxon>Pristionchus</taxon>
    </lineage>
</organism>